<keyword evidence="2" id="KW-1185">Reference proteome</keyword>
<evidence type="ECO:0000313" key="1">
    <source>
        <dbReference type="EMBL" id="KIC90767.1"/>
    </source>
</evidence>
<comment type="caution">
    <text evidence="1">The sequence shown here is derived from an EMBL/GenBank/DDBJ whole genome shotgun (WGS) entry which is preliminary data.</text>
</comment>
<accession>A0A0C1KST6</accession>
<sequence>MLPDNMKKVKDHVKKTLTSNDKAIKYPHAVEAQTFFDTPGLEQDAVKKVISYLVETGEIEVTERQEHIQLLPPFGNDETSGAE</sequence>
<reference evidence="1 2" key="1">
    <citation type="submission" date="2014-11" db="EMBL/GenBank/DDBJ databases">
        <title>Genome sequence of Flavihumibacter solisilvae 3-3.</title>
        <authorList>
            <person name="Zhou G."/>
            <person name="Li M."/>
            <person name="Wang G."/>
        </authorList>
    </citation>
    <scope>NUCLEOTIDE SEQUENCE [LARGE SCALE GENOMIC DNA]</scope>
    <source>
        <strain evidence="1 2">3-3</strain>
    </source>
</reference>
<organism evidence="1 2">
    <name type="scientific">Flavihumibacter solisilvae</name>
    <dbReference type="NCBI Taxonomy" id="1349421"/>
    <lineage>
        <taxon>Bacteria</taxon>
        <taxon>Pseudomonadati</taxon>
        <taxon>Bacteroidota</taxon>
        <taxon>Chitinophagia</taxon>
        <taxon>Chitinophagales</taxon>
        <taxon>Chitinophagaceae</taxon>
        <taxon>Flavihumibacter</taxon>
    </lineage>
</organism>
<protein>
    <submittedName>
        <fullName evidence="1">Uncharacterized protein</fullName>
    </submittedName>
</protein>
<gene>
    <name evidence="1" type="ORF">OI18_23065</name>
</gene>
<dbReference type="RefSeq" id="WP_039144535.1">
    <property type="nucleotide sequence ID" value="NZ_JSVC01000045.1"/>
</dbReference>
<dbReference type="AlphaFoldDB" id="A0A0C1KST6"/>
<proteinExistence type="predicted"/>
<evidence type="ECO:0000313" key="2">
    <source>
        <dbReference type="Proteomes" id="UP000031408"/>
    </source>
</evidence>
<dbReference type="STRING" id="1349421.OI18_23065"/>
<dbReference type="EMBL" id="JSVC01000045">
    <property type="protein sequence ID" value="KIC90767.1"/>
    <property type="molecule type" value="Genomic_DNA"/>
</dbReference>
<name>A0A0C1KST6_9BACT</name>
<dbReference type="Proteomes" id="UP000031408">
    <property type="component" value="Unassembled WGS sequence"/>
</dbReference>